<dbReference type="InterPro" id="IPR029472">
    <property type="entry name" value="Copia-like_N"/>
</dbReference>
<dbReference type="CDD" id="cd09272">
    <property type="entry name" value="RNase_HI_RT_Ty1"/>
    <property type="match status" value="1"/>
</dbReference>
<feature type="domain" description="Reverse transcriptase Ty1/copia-type" evidence="1">
    <location>
        <begin position="307"/>
        <end position="415"/>
    </location>
</feature>
<evidence type="ECO:0000313" key="4">
    <source>
        <dbReference type="Proteomes" id="UP000288805"/>
    </source>
</evidence>
<dbReference type="PANTHER" id="PTHR37610:SF97">
    <property type="entry name" value="RETROTRANSPOSON GAG DOMAIN-CONTAINING PROTEIN"/>
    <property type="match status" value="1"/>
</dbReference>
<dbReference type="Pfam" id="PF14244">
    <property type="entry name" value="Retrotran_gag_3"/>
    <property type="match status" value="1"/>
</dbReference>
<dbReference type="EMBL" id="QGNW01000087">
    <property type="protein sequence ID" value="RVW99419.1"/>
    <property type="molecule type" value="Genomic_DNA"/>
</dbReference>
<dbReference type="Pfam" id="PF07727">
    <property type="entry name" value="RVT_2"/>
    <property type="match status" value="1"/>
</dbReference>
<dbReference type="AlphaFoldDB" id="A0A438IRS6"/>
<organism evidence="3 4">
    <name type="scientific">Vitis vinifera</name>
    <name type="common">Grape</name>
    <dbReference type="NCBI Taxonomy" id="29760"/>
    <lineage>
        <taxon>Eukaryota</taxon>
        <taxon>Viridiplantae</taxon>
        <taxon>Streptophyta</taxon>
        <taxon>Embryophyta</taxon>
        <taxon>Tracheophyta</taxon>
        <taxon>Spermatophyta</taxon>
        <taxon>Magnoliopsida</taxon>
        <taxon>eudicotyledons</taxon>
        <taxon>Gunneridae</taxon>
        <taxon>Pentapetalae</taxon>
        <taxon>rosids</taxon>
        <taxon>Vitales</taxon>
        <taxon>Vitaceae</taxon>
        <taxon>Viteae</taxon>
        <taxon>Vitis</taxon>
    </lineage>
</organism>
<dbReference type="SUPFAM" id="SSF56672">
    <property type="entry name" value="DNA/RNA polymerases"/>
    <property type="match status" value="1"/>
</dbReference>
<name>A0A438IRS6_VITVI</name>
<dbReference type="Proteomes" id="UP000288805">
    <property type="component" value="Unassembled WGS sequence"/>
</dbReference>
<reference evidence="3 4" key="1">
    <citation type="journal article" date="2018" name="PLoS Genet.">
        <title>Population sequencing reveals clonal diversity and ancestral inbreeding in the grapevine cultivar Chardonnay.</title>
        <authorList>
            <person name="Roach M.J."/>
            <person name="Johnson D.L."/>
            <person name="Bohlmann J."/>
            <person name="van Vuuren H.J."/>
            <person name="Jones S.J."/>
            <person name="Pretorius I.S."/>
            <person name="Schmidt S.A."/>
            <person name="Borneman A.R."/>
        </authorList>
    </citation>
    <scope>NUCLEOTIDE SEQUENCE [LARGE SCALE GENOMIC DNA]</scope>
    <source>
        <strain evidence="4">cv. Chardonnay</strain>
        <tissue evidence="3">Leaf</tissue>
    </source>
</reference>
<dbReference type="InterPro" id="IPR013103">
    <property type="entry name" value="RVT_2"/>
</dbReference>
<protein>
    <submittedName>
        <fullName evidence="3">Retrovirus-related Pol polyprotein from transposon RE2</fullName>
    </submittedName>
</protein>
<evidence type="ECO:0000259" key="1">
    <source>
        <dbReference type="Pfam" id="PF07727"/>
    </source>
</evidence>
<accession>A0A438IRS6</accession>
<evidence type="ECO:0000259" key="2">
    <source>
        <dbReference type="Pfam" id="PF14244"/>
    </source>
</evidence>
<dbReference type="PANTHER" id="PTHR37610">
    <property type="entry name" value="CCHC-TYPE DOMAIN-CONTAINING PROTEIN"/>
    <property type="match status" value="1"/>
</dbReference>
<gene>
    <name evidence="3" type="primary">RE2_29</name>
    <name evidence="3" type="ORF">CK203_038465</name>
</gene>
<dbReference type="InterPro" id="IPR043502">
    <property type="entry name" value="DNA/RNA_pol_sf"/>
</dbReference>
<comment type="caution">
    <text evidence="3">The sequence shown here is derived from an EMBL/GenBank/DDBJ whole genome shotgun (WGS) entry which is preliminary data.</text>
</comment>
<proteinExistence type="predicted"/>
<feature type="domain" description="Retrotransposon Copia-like N-terminal" evidence="2">
    <location>
        <begin position="11"/>
        <end position="57"/>
    </location>
</feature>
<evidence type="ECO:0000313" key="3">
    <source>
        <dbReference type="EMBL" id="RVW99419.1"/>
    </source>
</evidence>
<sequence length="641" mass="72949">MENTNNPFFIHSGDHPGLVLVSHLLTGSNYNTWSRAMLMALNTKNKLGFVDGILSQPMTDNPIAGIRSRCNNMVTSCFLNAISKEIADSLLYLESAHAIWANLHERFHQSNAPRIFQIKQQLHGFSQGSLNVNTYYTQLKILWDELKNYQPIPVYHCGGMKAWMDYQLQEYVMQFLMGLNESYASTRGQILMLDPLPPVAKVFNLVGQEECQWSIGSRLFELGLVRKSTLDYGKKTCWADYKKARRWTCWPYREFVLTISSQTEPTSFSQAIESQMWRDAMNIELQALESNDTWSICSLPIGKQAVQRRLVAKGFTQQKGIDYLDTFSPIAKLVAIKMLLSLAAIHGWSLIQLDVTNTFLHGDLMEEVYMSLPPGYTCRKGEHLPPNVVCRLHKSIYGLKQASPQWFHKFSNALLSEDIFLEVDRSTAGISICQRKYALELHSDTGHLGCKPATIPMDPNLKLSQDDGDLIEDPTSYRRLIGKLLYLTITRPDLSYFVNRLIQFLAAPRKPHLQAVFHILQYIKRTLGQGLFFSSNSKVQLKAFANSDWASCPDTRRSISGFSEYRSMANTTCEILWLLSLLHNLKIAHHGPAVLYCDNQVALHIAANPVYYERTKLIEIDCHIIREKIQAGILKTLHVTS</sequence>